<dbReference type="Pfam" id="PF04816">
    <property type="entry name" value="TrmK"/>
    <property type="match status" value="1"/>
</dbReference>
<dbReference type="PANTHER" id="PTHR38451:SF1">
    <property type="entry name" value="TRNA (ADENINE(22)-N(1))-METHYLTRANSFERASE"/>
    <property type="match status" value="1"/>
</dbReference>
<evidence type="ECO:0000313" key="1">
    <source>
        <dbReference type="EMBL" id="TYC47812.1"/>
    </source>
</evidence>
<dbReference type="Gene3D" id="1.10.287.1890">
    <property type="match status" value="1"/>
</dbReference>
<dbReference type="OrthoDB" id="5881184at2"/>
<dbReference type="Proteomes" id="UP000371977">
    <property type="component" value="Unassembled WGS sequence"/>
</dbReference>
<dbReference type="InterPro" id="IPR006901">
    <property type="entry name" value="TrmK"/>
</dbReference>
<protein>
    <submittedName>
        <fullName evidence="1">SAM-dependent methyltransferase</fullName>
    </submittedName>
</protein>
<name>A0A6C2C1Z8_9LACO</name>
<sequence>MDAVHLSKRLEAVAKFVPEGTRLADIGSDHAYLPANLLLNQKIAYAIAGEVAVGPYKNVLEEIERHRLGQVLEARLANGLAAITPTDEIDVVTIAGMGGHLIADILAADFKDDKHYATLILQPNTDVDLVRRWLMEHGYHLQEETMIYEDGHYYEILVAVIGKMHLDEQALNFGPYNLERKPSIWREYWSKELKRRENITAQLIQKKKADTSAFEKYQEQIKAIKEALD</sequence>
<dbReference type="GO" id="GO:0160105">
    <property type="term" value="F:tRNA (adenine(22)-N1)-methyltransferase activity"/>
    <property type="evidence" value="ECO:0007669"/>
    <property type="project" value="InterPro"/>
</dbReference>
<reference evidence="1 2" key="1">
    <citation type="submission" date="2019-01" db="EMBL/GenBank/DDBJ databases">
        <title>Weissella sp. nov., a novel lactic acid bacterium isolated from animal feces.</title>
        <authorList>
            <person name="Wang L.-T."/>
        </authorList>
    </citation>
    <scope>NUCLEOTIDE SEQUENCE [LARGE SCALE GENOMIC DNA]</scope>
    <source>
        <strain evidence="1 2">8H-2</strain>
    </source>
</reference>
<dbReference type="PANTHER" id="PTHR38451">
    <property type="entry name" value="TRNA (ADENINE(22)-N(1))-METHYLTRANSFERASE"/>
    <property type="match status" value="1"/>
</dbReference>
<evidence type="ECO:0000313" key="2">
    <source>
        <dbReference type="Proteomes" id="UP000371977"/>
    </source>
</evidence>
<gene>
    <name evidence="1" type="ORF">ESZ50_11325</name>
</gene>
<keyword evidence="2" id="KW-1185">Reference proteome</keyword>
<keyword evidence="1" id="KW-0489">Methyltransferase</keyword>
<comment type="caution">
    <text evidence="1">The sequence shown here is derived from an EMBL/GenBank/DDBJ whole genome shotgun (WGS) entry which is preliminary data.</text>
</comment>
<dbReference type="AlphaFoldDB" id="A0A6C2C1Z8"/>
<keyword evidence="1" id="KW-0808">Transferase</keyword>
<dbReference type="InterPro" id="IPR029063">
    <property type="entry name" value="SAM-dependent_MTases_sf"/>
</dbReference>
<dbReference type="EMBL" id="SDGZ01000030">
    <property type="protein sequence ID" value="TYC47812.1"/>
    <property type="molecule type" value="Genomic_DNA"/>
</dbReference>
<dbReference type="RefSeq" id="WP_148624056.1">
    <property type="nucleotide sequence ID" value="NZ_SDGZ01000030.1"/>
</dbReference>
<organism evidence="1 2">
    <name type="scientific">Weissella muntiaci</name>
    <dbReference type="NCBI Taxonomy" id="2508881"/>
    <lineage>
        <taxon>Bacteria</taxon>
        <taxon>Bacillati</taxon>
        <taxon>Bacillota</taxon>
        <taxon>Bacilli</taxon>
        <taxon>Lactobacillales</taxon>
        <taxon>Lactobacillaceae</taxon>
        <taxon>Weissella</taxon>
    </lineage>
</organism>
<accession>A0A6C2C1Z8</accession>
<proteinExistence type="predicted"/>
<dbReference type="GO" id="GO:0032259">
    <property type="term" value="P:methylation"/>
    <property type="evidence" value="ECO:0007669"/>
    <property type="project" value="UniProtKB-KW"/>
</dbReference>
<dbReference type="PIRSF" id="PIRSF018637">
    <property type="entry name" value="TrmK"/>
    <property type="match status" value="1"/>
</dbReference>
<dbReference type="Gene3D" id="3.40.50.150">
    <property type="entry name" value="Vaccinia Virus protein VP39"/>
    <property type="match status" value="1"/>
</dbReference>